<feature type="transmembrane region" description="Helical" evidence="1">
    <location>
        <begin position="7"/>
        <end position="29"/>
    </location>
</feature>
<protein>
    <recommendedName>
        <fullName evidence="2">Potassium channel domain-containing protein</fullName>
    </recommendedName>
</protein>
<dbReference type="SUPFAM" id="SSF81324">
    <property type="entry name" value="Voltage-gated potassium channels"/>
    <property type="match status" value="1"/>
</dbReference>
<keyword evidence="1" id="KW-1133">Transmembrane helix</keyword>
<name>A0A0K2UUF3_LEPSM</name>
<sequence length="99" mass="11160">MVSLGVLYTFLCFINPLDSFYMVVGIISTNGYTDILPQESYVIFFTSGFIILSITIFNLFLISAQVHVKAFLDGLFKKYNLYSIDGSTKLEAKNGNKEH</sequence>
<dbReference type="Pfam" id="PF07885">
    <property type="entry name" value="Ion_trans_2"/>
    <property type="match status" value="1"/>
</dbReference>
<evidence type="ECO:0000313" key="3">
    <source>
        <dbReference type="EMBL" id="CDW41331.1"/>
    </source>
</evidence>
<reference evidence="3" key="1">
    <citation type="submission" date="2014-05" db="EMBL/GenBank/DDBJ databases">
        <authorList>
            <person name="Chronopoulou M."/>
        </authorList>
    </citation>
    <scope>NUCLEOTIDE SEQUENCE</scope>
    <source>
        <tissue evidence="3">Whole organism</tissue>
    </source>
</reference>
<dbReference type="AlphaFoldDB" id="A0A0K2UUF3"/>
<organism evidence="3">
    <name type="scientific">Lepeophtheirus salmonis</name>
    <name type="common">Salmon louse</name>
    <name type="synonym">Caligus salmonis</name>
    <dbReference type="NCBI Taxonomy" id="72036"/>
    <lineage>
        <taxon>Eukaryota</taxon>
        <taxon>Metazoa</taxon>
        <taxon>Ecdysozoa</taxon>
        <taxon>Arthropoda</taxon>
        <taxon>Crustacea</taxon>
        <taxon>Multicrustacea</taxon>
        <taxon>Hexanauplia</taxon>
        <taxon>Copepoda</taxon>
        <taxon>Siphonostomatoida</taxon>
        <taxon>Caligidae</taxon>
        <taxon>Lepeophtheirus</taxon>
    </lineage>
</organism>
<feature type="transmembrane region" description="Helical" evidence="1">
    <location>
        <begin position="41"/>
        <end position="62"/>
    </location>
</feature>
<feature type="domain" description="Potassium channel" evidence="2">
    <location>
        <begin position="6"/>
        <end position="61"/>
    </location>
</feature>
<dbReference type="EMBL" id="HACA01023970">
    <property type="protein sequence ID" value="CDW41331.1"/>
    <property type="molecule type" value="Transcribed_RNA"/>
</dbReference>
<dbReference type="Gene3D" id="1.10.287.70">
    <property type="match status" value="1"/>
</dbReference>
<keyword evidence="1" id="KW-0812">Transmembrane</keyword>
<evidence type="ECO:0000259" key="2">
    <source>
        <dbReference type="Pfam" id="PF07885"/>
    </source>
</evidence>
<accession>A0A0K2UUF3</accession>
<keyword evidence="1" id="KW-0472">Membrane</keyword>
<proteinExistence type="predicted"/>
<evidence type="ECO:0000256" key="1">
    <source>
        <dbReference type="SAM" id="Phobius"/>
    </source>
</evidence>
<dbReference type="InterPro" id="IPR013099">
    <property type="entry name" value="K_chnl_dom"/>
</dbReference>